<dbReference type="AlphaFoldDB" id="A0A835U0B5"/>
<feature type="domain" description="TGS" evidence="14">
    <location>
        <begin position="290"/>
        <end position="366"/>
    </location>
</feature>
<dbReference type="FunFam" id="3.40.50.300:FF:002634">
    <property type="entry name" value="Small GTP-binding protein"/>
    <property type="match status" value="1"/>
</dbReference>
<organism evidence="15">
    <name type="scientific">Lamprotornis superbus</name>
    <dbReference type="NCBI Taxonomy" id="245042"/>
    <lineage>
        <taxon>Eukaryota</taxon>
        <taxon>Metazoa</taxon>
        <taxon>Chordata</taxon>
        <taxon>Craniata</taxon>
        <taxon>Vertebrata</taxon>
        <taxon>Euteleostomi</taxon>
        <taxon>Archelosauria</taxon>
        <taxon>Archosauria</taxon>
        <taxon>Dinosauria</taxon>
        <taxon>Saurischia</taxon>
        <taxon>Theropoda</taxon>
        <taxon>Coelurosauria</taxon>
        <taxon>Aves</taxon>
        <taxon>Neognathae</taxon>
        <taxon>Neoaves</taxon>
        <taxon>Telluraves</taxon>
        <taxon>Australaves</taxon>
        <taxon>Passeriformes</taxon>
        <taxon>Sturnidae</taxon>
        <taxon>Lamprotornis</taxon>
    </lineage>
</organism>
<evidence type="ECO:0000259" key="14">
    <source>
        <dbReference type="PROSITE" id="PS51880"/>
    </source>
</evidence>
<dbReference type="GO" id="GO:0005634">
    <property type="term" value="C:nucleus"/>
    <property type="evidence" value="ECO:0007669"/>
    <property type="project" value="UniProtKB-SubCell"/>
</dbReference>
<evidence type="ECO:0000313" key="15">
    <source>
        <dbReference type="EMBL" id="KAG0132293.1"/>
    </source>
</evidence>
<accession>A0A835U0B5</accession>
<dbReference type="GO" id="GO:0031116">
    <property type="term" value="P:positive regulation of microtubule polymerization"/>
    <property type="evidence" value="ECO:0007669"/>
    <property type="project" value="UniProtKB-ARBA"/>
</dbReference>
<evidence type="ECO:0000256" key="11">
    <source>
        <dbReference type="ARBA" id="ARBA00080795"/>
    </source>
</evidence>
<dbReference type="Pfam" id="PF01926">
    <property type="entry name" value="MMR_HSR1"/>
    <property type="match status" value="1"/>
</dbReference>
<dbReference type="Proteomes" id="UP000618051">
    <property type="component" value="Unassembled WGS sequence"/>
</dbReference>
<reference evidence="16 17" key="2">
    <citation type="journal article" date="2021" name="J. Hered.">
        <title>Feather Gene Expression Elucidates the Developmental Basis of Plumage Iridescence in African Starlings.</title>
        <authorList>
            <person name="Rubenstein D.R."/>
            <person name="Corvelo A."/>
            <person name="MacManes M.D."/>
            <person name="Maia R."/>
            <person name="Narzisi G."/>
            <person name="Rousaki A."/>
            <person name="Vandenabeele P."/>
            <person name="Shawkey M.D."/>
            <person name="Solomon J."/>
        </authorList>
    </citation>
    <scope>NUCLEOTIDE SEQUENCE [LARGE SCALE GENOMIC DNA]</scope>
    <source>
        <strain evidence="16">SS15</strain>
    </source>
</reference>
<dbReference type="GO" id="GO:0005525">
    <property type="term" value="F:GTP binding"/>
    <property type="evidence" value="ECO:0007669"/>
    <property type="project" value="UniProtKB-KW"/>
</dbReference>
<keyword evidence="8" id="KW-0342">GTP-binding</keyword>
<dbReference type="InterPro" id="IPR045001">
    <property type="entry name" value="DRG"/>
</dbReference>
<keyword evidence="4" id="KW-0479">Metal-binding</keyword>
<dbReference type="NCBIfam" id="TIGR00231">
    <property type="entry name" value="small_GTP"/>
    <property type="match status" value="1"/>
</dbReference>
<evidence type="ECO:0000259" key="13">
    <source>
        <dbReference type="PROSITE" id="PS51710"/>
    </source>
</evidence>
<gene>
    <name evidence="16" type="ORF">IHE44_0006122</name>
    <name evidence="15" type="ORF">IHE44_013166</name>
</gene>
<sequence length="457" mass="50242">MSGTLAKIAEIEAEMARTQKNKATAHHLGLLKARLAKLRRELITPKGGGGGGPGEGFDVAKTGDARIGFVGFPSVGKSTLLSNLAGVYSEVAAYEFTTLTTVPGVIRYKGAKIQLLDLPGIIEGAKDGKGRGRQVIAVARTCNLILIVLDVLKPLGHKKIIENELEGFGIRLNSKPPNIGFKKKDKGGINLTATCPQSELDTETVKSILAEYKIHNADVTLRSDATADDLIDVVEGNRVYIPCIYVLNKIDQISIEELDIIYKVPHCVPISAHHRWNFDDLLEKIWDYLKLVRIYTKPKGQLPDYTSPVVLPYCKTTVEDFCMKIHKNLIKDFKYALVWGSSVKHNPQKVGKDHTLEDEDVIQISLSRSRSLVSLESPPRWSLSKFLEEMILPLPILRPPITRTPSLSFSRGLPARRELTDALISNTGIMDASIGASPSHSTPVTQSSTHNSERNGE</sequence>
<reference evidence="16" key="3">
    <citation type="submission" date="2022-01" db="EMBL/GenBank/DDBJ databases">
        <authorList>
            <person name="Rubenstein D.R."/>
        </authorList>
    </citation>
    <scope>NUCLEOTIDE SEQUENCE</scope>
    <source>
        <strain evidence="16">SS15</strain>
        <tissue evidence="16">Liver</tissue>
    </source>
</reference>
<dbReference type="CDD" id="cd17230">
    <property type="entry name" value="TGS_DRG1"/>
    <property type="match status" value="1"/>
</dbReference>
<feature type="domain" description="OBG-type G" evidence="13">
    <location>
        <begin position="65"/>
        <end position="290"/>
    </location>
</feature>
<evidence type="ECO:0000256" key="10">
    <source>
        <dbReference type="ARBA" id="ARBA00072736"/>
    </source>
</evidence>
<evidence type="ECO:0000256" key="3">
    <source>
        <dbReference type="ARBA" id="ARBA00022490"/>
    </source>
</evidence>
<feature type="region of interest" description="Disordered" evidence="12">
    <location>
        <begin position="431"/>
        <end position="457"/>
    </location>
</feature>
<dbReference type="EMBL" id="JADDUC010000008">
    <property type="protein sequence ID" value="KAG0132293.1"/>
    <property type="molecule type" value="Genomic_DNA"/>
</dbReference>
<dbReference type="OrthoDB" id="603at2759"/>
<comment type="caution">
    <text evidence="15">The sequence shown here is derived from an EMBL/GenBank/DDBJ whole genome shotgun (WGS) entry which is preliminary data.</text>
</comment>
<dbReference type="PANTHER" id="PTHR43127">
    <property type="entry name" value="DEVELOPMENTALLY-REGULATED GTP-BINDING PROTEIN 2"/>
    <property type="match status" value="1"/>
</dbReference>
<keyword evidence="9" id="KW-0539">Nucleus</keyword>
<keyword evidence="17" id="KW-1185">Reference proteome</keyword>
<evidence type="ECO:0000256" key="8">
    <source>
        <dbReference type="ARBA" id="ARBA00023134"/>
    </source>
</evidence>
<dbReference type="PROSITE" id="PS00905">
    <property type="entry name" value="GTP1_OBG"/>
    <property type="match status" value="1"/>
</dbReference>
<dbReference type="InterPro" id="IPR006074">
    <property type="entry name" value="GTP1-OBG_CS"/>
</dbReference>
<dbReference type="GO" id="GO:0046872">
    <property type="term" value="F:metal ion binding"/>
    <property type="evidence" value="ECO:0007669"/>
    <property type="project" value="UniProtKB-KW"/>
</dbReference>
<name>A0A835U0B5_9PASS</name>
<evidence type="ECO:0000256" key="5">
    <source>
        <dbReference type="ARBA" id="ARBA00022741"/>
    </source>
</evidence>
<evidence type="ECO:0000313" key="17">
    <source>
        <dbReference type="Proteomes" id="UP000618051"/>
    </source>
</evidence>
<protein>
    <recommendedName>
        <fullName evidence="10">Developmentally-regulated GTP-binding protein 1</fullName>
    </recommendedName>
    <alternativeName>
        <fullName evidence="11">Translation factor GTPase DRG1</fullName>
    </alternativeName>
</protein>
<evidence type="ECO:0000256" key="12">
    <source>
        <dbReference type="SAM" id="MobiDB-lite"/>
    </source>
</evidence>
<dbReference type="Pfam" id="PF02824">
    <property type="entry name" value="TGS"/>
    <property type="match status" value="1"/>
</dbReference>
<evidence type="ECO:0000256" key="6">
    <source>
        <dbReference type="ARBA" id="ARBA00022801"/>
    </source>
</evidence>
<keyword evidence="3" id="KW-0963">Cytoplasm</keyword>
<dbReference type="GO" id="GO:0005737">
    <property type="term" value="C:cytoplasm"/>
    <property type="evidence" value="ECO:0007669"/>
    <property type="project" value="UniProtKB-SubCell"/>
</dbReference>
<dbReference type="InterPro" id="IPR012675">
    <property type="entry name" value="Beta-grasp_dom_sf"/>
</dbReference>
<evidence type="ECO:0000313" key="16">
    <source>
        <dbReference type="EMBL" id="KAI1232938.1"/>
    </source>
</evidence>
<evidence type="ECO:0000256" key="4">
    <source>
        <dbReference type="ARBA" id="ARBA00022723"/>
    </source>
</evidence>
<keyword evidence="5" id="KW-0547">Nucleotide-binding</keyword>
<dbReference type="SUPFAM" id="SSF81271">
    <property type="entry name" value="TGS-like"/>
    <property type="match status" value="1"/>
</dbReference>
<dbReference type="InterPro" id="IPR006073">
    <property type="entry name" value="GTP-bd"/>
</dbReference>
<dbReference type="InterPro" id="IPR012676">
    <property type="entry name" value="TGS-like"/>
</dbReference>
<comment type="subcellular location">
    <subcellularLocation>
        <location evidence="2">Cytoplasm</location>
    </subcellularLocation>
    <subcellularLocation>
        <location evidence="1">Nucleus</location>
    </subcellularLocation>
</comment>
<evidence type="ECO:0000256" key="1">
    <source>
        <dbReference type="ARBA" id="ARBA00004123"/>
    </source>
</evidence>
<dbReference type="InterPro" id="IPR005225">
    <property type="entry name" value="Small_GTP-bd"/>
</dbReference>
<dbReference type="Gene3D" id="3.10.20.30">
    <property type="match status" value="1"/>
</dbReference>
<dbReference type="PROSITE" id="PS51880">
    <property type="entry name" value="TGS"/>
    <property type="match status" value="1"/>
</dbReference>
<dbReference type="FunFam" id="3.10.20.30:FF:000003">
    <property type="entry name" value="Developmentally-regulated GTP-binding protein 1"/>
    <property type="match status" value="1"/>
</dbReference>
<feature type="compositionally biased region" description="Polar residues" evidence="12">
    <location>
        <begin position="436"/>
        <end position="450"/>
    </location>
</feature>
<dbReference type="PRINTS" id="PR00326">
    <property type="entry name" value="GTP1OBG"/>
</dbReference>
<dbReference type="GO" id="GO:0003924">
    <property type="term" value="F:GTPase activity"/>
    <property type="evidence" value="ECO:0007669"/>
    <property type="project" value="InterPro"/>
</dbReference>
<proteinExistence type="predicted"/>
<evidence type="ECO:0000256" key="9">
    <source>
        <dbReference type="ARBA" id="ARBA00023242"/>
    </source>
</evidence>
<evidence type="ECO:0000256" key="7">
    <source>
        <dbReference type="ARBA" id="ARBA00022842"/>
    </source>
</evidence>
<dbReference type="GO" id="GO:0008017">
    <property type="term" value="F:microtubule binding"/>
    <property type="evidence" value="ECO:0007669"/>
    <property type="project" value="UniProtKB-ARBA"/>
</dbReference>
<dbReference type="Pfam" id="PF16897">
    <property type="entry name" value="MMR_HSR1_Xtn"/>
    <property type="match status" value="1"/>
</dbReference>
<dbReference type="EMBL" id="JADDUC020000020">
    <property type="protein sequence ID" value="KAI1232938.1"/>
    <property type="molecule type" value="Genomic_DNA"/>
</dbReference>
<evidence type="ECO:0000256" key="2">
    <source>
        <dbReference type="ARBA" id="ARBA00004496"/>
    </source>
</evidence>
<dbReference type="SUPFAM" id="SSF52540">
    <property type="entry name" value="P-loop containing nucleoside triphosphate hydrolases"/>
    <property type="match status" value="1"/>
</dbReference>
<keyword evidence="6" id="KW-0378">Hydrolase</keyword>
<dbReference type="CDD" id="cd01896">
    <property type="entry name" value="DRG"/>
    <property type="match status" value="1"/>
</dbReference>
<reference evidence="15" key="1">
    <citation type="submission" date="2020-10" db="EMBL/GenBank/DDBJ databases">
        <title>Feather gene expression reveals the developmental basis of iridescence in African starlings.</title>
        <authorList>
            <person name="Rubenstein D.R."/>
        </authorList>
    </citation>
    <scope>NUCLEOTIDE SEQUENCE</scope>
    <source>
        <strain evidence="15">SS15</strain>
        <tissue evidence="15">Liver</tissue>
    </source>
</reference>
<dbReference type="Gene3D" id="6.10.140.1070">
    <property type="match status" value="2"/>
</dbReference>
<dbReference type="InterPro" id="IPR031662">
    <property type="entry name" value="GTP-binding_2"/>
</dbReference>
<dbReference type="InterPro" id="IPR027417">
    <property type="entry name" value="P-loop_NTPase"/>
</dbReference>
<dbReference type="InterPro" id="IPR031167">
    <property type="entry name" value="G_OBG"/>
</dbReference>
<dbReference type="PROSITE" id="PS51710">
    <property type="entry name" value="G_OBG"/>
    <property type="match status" value="1"/>
</dbReference>
<keyword evidence="7" id="KW-0460">Magnesium</keyword>
<dbReference type="InterPro" id="IPR004095">
    <property type="entry name" value="TGS"/>
</dbReference>